<evidence type="ECO:0000259" key="1">
    <source>
        <dbReference type="PROSITE" id="PS51184"/>
    </source>
</evidence>
<dbReference type="Proteomes" id="UP000836788">
    <property type="component" value="Chromosome 11"/>
</dbReference>
<dbReference type="Pfam" id="PF13759">
    <property type="entry name" value="2OG-FeII_Oxy_5"/>
    <property type="match status" value="1"/>
</dbReference>
<proteinExistence type="predicted"/>
<protein>
    <recommendedName>
        <fullName evidence="1">JmjC domain-containing protein</fullName>
    </recommendedName>
</protein>
<sequence>MKIFEVSQRYDSGRLYDSQNKVDCDDGNEFRRQSLRDSPSSNSYCKTQRYIGDTSELFEVGADDDEEFIPLLDKLFDLEEEKNWEDCFDLSASNAPHFFDQGGNDNTDVNDSSAAPAYLIKAILAGLYELPPPHILKYQLGLGRRVRYDSVVRLESHFVTLEGRSADLECMRLTRQFDTSKAASFYVYRRNLLDCKNLNTTLRAVALAEELKSAGLDVSNAGGSWHGPPNFLSQRNLDDTYSRACLALYSFFADSVQQIDPHQNHVLDLEPSNIECWINTSRNGSWNRLHTHEGSAWSAVYYVDAGSPQTTTYGGRLVLKPSPHPREDTHTLDVRERERFFDWRDRDPDWSIVEYVDLDAVPGSMLIFPSWLHHCVLPTVMTESPSHPRISIAFNVNWMPN</sequence>
<dbReference type="PROSITE" id="PS51184">
    <property type="entry name" value="JMJC"/>
    <property type="match status" value="1"/>
</dbReference>
<dbReference type="EMBL" id="OU594952">
    <property type="protein sequence ID" value="CAG9279478.1"/>
    <property type="molecule type" value="Genomic_DNA"/>
</dbReference>
<dbReference type="InterPro" id="IPR012668">
    <property type="entry name" value="CHP02466"/>
</dbReference>
<dbReference type="Gene3D" id="2.60.120.620">
    <property type="entry name" value="q2cbj1_9rhob like domain"/>
    <property type="match status" value="1"/>
</dbReference>
<name>A0A8J9X2D4_PHATR</name>
<reference evidence="2" key="1">
    <citation type="submission" date="2022-02" db="EMBL/GenBank/DDBJ databases">
        <authorList>
            <person name="Giguere J D."/>
        </authorList>
    </citation>
    <scope>NUCLEOTIDE SEQUENCE</scope>
    <source>
        <strain evidence="2">CCAP 1055/1</strain>
    </source>
</reference>
<gene>
    <name evidence="2" type="ORF">PTTT1_LOCUS10203</name>
</gene>
<evidence type="ECO:0000313" key="2">
    <source>
        <dbReference type="EMBL" id="CAG9279478.1"/>
    </source>
</evidence>
<dbReference type="InterPro" id="IPR003347">
    <property type="entry name" value="JmjC_dom"/>
</dbReference>
<feature type="domain" description="JmjC" evidence="1">
    <location>
        <begin position="229"/>
        <end position="401"/>
    </location>
</feature>
<organism evidence="2">
    <name type="scientific">Phaeodactylum tricornutum</name>
    <name type="common">Diatom</name>
    <dbReference type="NCBI Taxonomy" id="2850"/>
    <lineage>
        <taxon>Eukaryota</taxon>
        <taxon>Sar</taxon>
        <taxon>Stramenopiles</taxon>
        <taxon>Ochrophyta</taxon>
        <taxon>Bacillariophyta</taxon>
        <taxon>Bacillariophyceae</taxon>
        <taxon>Bacillariophycidae</taxon>
        <taxon>Naviculales</taxon>
        <taxon>Phaeodactylaceae</taxon>
        <taxon>Phaeodactylum</taxon>
    </lineage>
</organism>
<dbReference type="AlphaFoldDB" id="A0A8J9X2D4"/>
<accession>A0A8J9X2D4</accession>